<dbReference type="KEGG" id="dci:103520363"/>
<reference evidence="2" key="1">
    <citation type="submission" date="2025-08" db="UniProtKB">
        <authorList>
            <consortium name="RefSeq"/>
        </authorList>
    </citation>
    <scope>IDENTIFICATION</scope>
</reference>
<proteinExistence type="predicted"/>
<sequence length="239" mass="27480">MSRNMYDIVLDHYLKLNKIVKLPVGELWRSYEKLQFKKGSLSLDIHFNQECLRKKITPKYASIKLQPKQHSNLIPKFVNIILHQEIKHKYNNLDKVEKCLLLTQVELMSKCHPVEFDMKDSAIRSIVSVQLDKKSAKLSKKVDNLLQSQNVVTSPPLSPFQFMDRVINLSGMPLDDEETQLLYKGPKFCPGNQKSDLTTMLIDINAACSTTNSKHHAVEKTTHYKPTSPFQKVIESLNT</sequence>
<dbReference type="PaxDb" id="121845-A0A1S3DKC3"/>
<evidence type="ECO:0000313" key="1">
    <source>
        <dbReference type="Proteomes" id="UP000079169"/>
    </source>
</evidence>
<keyword evidence="1" id="KW-1185">Reference proteome</keyword>
<dbReference type="Proteomes" id="UP000079169">
    <property type="component" value="Unplaced"/>
</dbReference>
<accession>A0A1S3DKC3</accession>
<protein>
    <submittedName>
        <fullName evidence="2">Uncharacterized protein LOC103520363</fullName>
    </submittedName>
</protein>
<name>A0A1S3DKC3_DIACI</name>
<dbReference type="AlphaFoldDB" id="A0A1S3DKC3"/>
<gene>
    <name evidence="2" type="primary">LOC103520363</name>
</gene>
<evidence type="ECO:0000313" key="2">
    <source>
        <dbReference type="RefSeq" id="XP_008483672.3"/>
    </source>
</evidence>
<dbReference type="RefSeq" id="XP_008483672.3">
    <property type="nucleotide sequence ID" value="XM_008485450.3"/>
</dbReference>
<dbReference type="GeneID" id="103520363"/>
<organism evidence="1 2">
    <name type="scientific">Diaphorina citri</name>
    <name type="common">Asian citrus psyllid</name>
    <dbReference type="NCBI Taxonomy" id="121845"/>
    <lineage>
        <taxon>Eukaryota</taxon>
        <taxon>Metazoa</taxon>
        <taxon>Ecdysozoa</taxon>
        <taxon>Arthropoda</taxon>
        <taxon>Hexapoda</taxon>
        <taxon>Insecta</taxon>
        <taxon>Pterygota</taxon>
        <taxon>Neoptera</taxon>
        <taxon>Paraneoptera</taxon>
        <taxon>Hemiptera</taxon>
        <taxon>Sternorrhyncha</taxon>
        <taxon>Psylloidea</taxon>
        <taxon>Psyllidae</taxon>
        <taxon>Diaphorininae</taxon>
        <taxon>Diaphorina</taxon>
    </lineage>
</organism>